<evidence type="ECO:0000256" key="3">
    <source>
        <dbReference type="ARBA" id="ARBA00022692"/>
    </source>
</evidence>
<dbReference type="PANTHER" id="PTHR43124">
    <property type="entry name" value="PURINE EFFLUX PUMP PBUE"/>
    <property type="match status" value="1"/>
</dbReference>
<feature type="transmembrane region" description="Helical" evidence="6">
    <location>
        <begin position="356"/>
        <end position="377"/>
    </location>
</feature>
<evidence type="ECO:0000313" key="8">
    <source>
        <dbReference type="EMBL" id="TCT01543.1"/>
    </source>
</evidence>
<feature type="transmembrane region" description="Helical" evidence="6">
    <location>
        <begin position="94"/>
        <end position="115"/>
    </location>
</feature>
<keyword evidence="3 6" id="KW-0812">Transmembrane</keyword>
<dbReference type="SUPFAM" id="SSF103473">
    <property type="entry name" value="MFS general substrate transporter"/>
    <property type="match status" value="1"/>
</dbReference>
<dbReference type="InterPro" id="IPR036259">
    <property type="entry name" value="MFS_trans_sf"/>
</dbReference>
<feature type="transmembrane region" description="Helical" evidence="6">
    <location>
        <begin position="69"/>
        <end position="88"/>
    </location>
</feature>
<evidence type="ECO:0000256" key="6">
    <source>
        <dbReference type="SAM" id="Phobius"/>
    </source>
</evidence>
<dbReference type="PANTHER" id="PTHR43124:SF3">
    <property type="entry name" value="CHLORAMPHENICOL EFFLUX PUMP RV0191"/>
    <property type="match status" value="1"/>
</dbReference>
<dbReference type="PROSITE" id="PS50850">
    <property type="entry name" value="MFS"/>
    <property type="match status" value="1"/>
</dbReference>
<dbReference type="RefSeq" id="WP_132035209.1">
    <property type="nucleotide sequence ID" value="NZ_SMAI01000018.1"/>
</dbReference>
<dbReference type="Gene3D" id="1.20.1250.20">
    <property type="entry name" value="MFS general substrate transporter like domains"/>
    <property type="match status" value="1"/>
</dbReference>
<dbReference type="Proteomes" id="UP000294664">
    <property type="component" value="Unassembled WGS sequence"/>
</dbReference>
<evidence type="ECO:0000256" key="5">
    <source>
        <dbReference type="ARBA" id="ARBA00023136"/>
    </source>
</evidence>
<evidence type="ECO:0000256" key="4">
    <source>
        <dbReference type="ARBA" id="ARBA00022989"/>
    </source>
</evidence>
<keyword evidence="2" id="KW-1003">Cell membrane</keyword>
<reference evidence="8 9" key="1">
    <citation type="submission" date="2019-03" db="EMBL/GenBank/DDBJ databases">
        <title>Genomic Encyclopedia of Type Strains, Phase IV (KMG-IV): sequencing the most valuable type-strain genomes for metagenomic binning, comparative biology and taxonomic classification.</title>
        <authorList>
            <person name="Goeker M."/>
        </authorList>
    </citation>
    <scope>NUCLEOTIDE SEQUENCE [LARGE SCALE GENOMIC DNA]</scope>
    <source>
        <strain evidence="8 9">DSM 9035</strain>
    </source>
</reference>
<keyword evidence="4 6" id="KW-1133">Transmembrane helix</keyword>
<proteinExistence type="predicted"/>
<comment type="subcellular location">
    <subcellularLocation>
        <location evidence="1">Cell membrane</location>
        <topology evidence="1">Multi-pass membrane protein</topology>
    </subcellularLocation>
</comment>
<feature type="domain" description="Major facilitator superfamily (MFS) profile" evidence="7">
    <location>
        <begin position="3"/>
        <end position="380"/>
    </location>
</feature>
<feature type="transmembrane region" description="Helical" evidence="6">
    <location>
        <begin position="291"/>
        <end position="308"/>
    </location>
</feature>
<dbReference type="OrthoDB" id="7930524at2"/>
<feature type="transmembrane region" description="Helical" evidence="6">
    <location>
        <begin position="39"/>
        <end position="57"/>
    </location>
</feature>
<dbReference type="GO" id="GO:0022857">
    <property type="term" value="F:transmembrane transporter activity"/>
    <property type="evidence" value="ECO:0007669"/>
    <property type="project" value="InterPro"/>
</dbReference>
<evidence type="ECO:0000259" key="7">
    <source>
        <dbReference type="PROSITE" id="PS50850"/>
    </source>
</evidence>
<feature type="transmembrane region" description="Helical" evidence="6">
    <location>
        <begin position="328"/>
        <end position="350"/>
    </location>
</feature>
<dbReference type="InterPro" id="IPR020846">
    <property type="entry name" value="MFS_dom"/>
</dbReference>
<dbReference type="Pfam" id="PF07690">
    <property type="entry name" value="MFS_1"/>
    <property type="match status" value="1"/>
</dbReference>
<protein>
    <submittedName>
        <fullName evidence="8">Putative MFS family arabinose efflux permease</fullName>
    </submittedName>
</protein>
<keyword evidence="9" id="KW-1185">Reference proteome</keyword>
<accession>A0A4R3LME8</accession>
<comment type="caution">
    <text evidence="8">The sequence shown here is derived from an EMBL/GenBank/DDBJ whole genome shotgun (WGS) entry which is preliminary data.</text>
</comment>
<gene>
    <name evidence="8" type="ORF">EDC64_11841</name>
</gene>
<dbReference type="CDD" id="cd17324">
    <property type="entry name" value="MFS_NepI_like"/>
    <property type="match status" value="1"/>
</dbReference>
<sequence length="386" mass="40288">MPFTFILGFAGFASAFSLRAVEPTLTLIAGDLQISLQEAALLSSAFAVPYALSQLVFGMVGDAFGKVRVMRLTLTMMSIGLVACAIAPTHGTLMAARIFTGAWSGGIIPVSFALVGDRFSYADRPAALGRILMLVVFGQLAGAAISGIIATGFGWRAVFWLSTALGLLAAVGLFGFVTETAVRQRFSLSEAIDRYRSVLRNPISTRLFTIVAIEGAFIFGCFPFVAAHMIEQNFGDAVEAGIALGAFGVGGILYTALVTQVMRWLGLPGMSMGGAIVAGLSFLLIAEVPSLPVVIVLFALSGFGFYMIHNTIQIMSTELVPSARGSGVSLYATSFWCGQAAGAALAAQAVPLIGTGGMFIGAGIGLFALGWPAYVVARSSLQQHQP</sequence>
<evidence type="ECO:0000256" key="2">
    <source>
        <dbReference type="ARBA" id="ARBA00022475"/>
    </source>
</evidence>
<feature type="transmembrane region" description="Helical" evidence="6">
    <location>
        <begin position="264"/>
        <end position="285"/>
    </location>
</feature>
<dbReference type="InterPro" id="IPR050189">
    <property type="entry name" value="MFS_Efflux_Transporters"/>
</dbReference>
<evidence type="ECO:0000256" key="1">
    <source>
        <dbReference type="ARBA" id="ARBA00004651"/>
    </source>
</evidence>
<feature type="transmembrane region" description="Helical" evidence="6">
    <location>
        <begin position="237"/>
        <end position="257"/>
    </location>
</feature>
<feature type="transmembrane region" description="Helical" evidence="6">
    <location>
        <begin position="203"/>
        <end position="225"/>
    </location>
</feature>
<organism evidence="8 9">
    <name type="scientific">Aquabacter spiritensis</name>
    <dbReference type="NCBI Taxonomy" id="933073"/>
    <lineage>
        <taxon>Bacteria</taxon>
        <taxon>Pseudomonadati</taxon>
        <taxon>Pseudomonadota</taxon>
        <taxon>Alphaproteobacteria</taxon>
        <taxon>Hyphomicrobiales</taxon>
        <taxon>Xanthobacteraceae</taxon>
        <taxon>Aquabacter</taxon>
    </lineage>
</organism>
<name>A0A4R3LME8_9HYPH</name>
<dbReference type="EMBL" id="SMAI01000018">
    <property type="protein sequence ID" value="TCT01543.1"/>
    <property type="molecule type" value="Genomic_DNA"/>
</dbReference>
<keyword evidence="5 6" id="KW-0472">Membrane</keyword>
<dbReference type="AlphaFoldDB" id="A0A4R3LME8"/>
<feature type="transmembrane region" description="Helical" evidence="6">
    <location>
        <begin position="127"/>
        <end position="153"/>
    </location>
</feature>
<dbReference type="GO" id="GO:0005886">
    <property type="term" value="C:plasma membrane"/>
    <property type="evidence" value="ECO:0007669"/>
    <property type="project" value="UniProtKB-SubCell"/>
</dbReference>
<feature type="transmembrane region" description="Helical" evidence="6">
    <location>
        <begin position="159"/>
        <end position="182"/>
    </location>
</feature>
<evidence type="ECO:0000313" key="9">
    <source>
        <dbReference type="Proteomes" id="UP000294664"/>
    </source>
</evidence>
<dbReference type="InterPro" id="IPR011701">
    <property type="entry name" value="MFS"/>
</dbReference>